<dbReference type="AlphaFoldDB" id="A0AAV8USV5"/>
<evidence type="ECO:0000313" key="2">
    <source>
        <dbReference type="EMBL" id="KAJ8905631.1"/>
    </source>
</evidence>
<keyword evidence="1" id="KW-0732">Signal</keyword>
<organism evidence="2 3">
    <name type="scientific">Rhodosorus marinus</name>
    <dbReference type="NCBI Taxonomy" id="101924"/>
    <lineage>
        <taxon>Eukaryota</taxon>
        <taxon>Rhodophyta</taxon>
        <taxon>Stylonematophyceae</taxon>
        <taxon>Stylonematales</taxon>
        <taxon>Stylonemataceae</taxon>
        <taxon>Rhodosorus</taxon>
    </lineage>
</organism>
<dbReference type="Proteomes" id="UP001157974">
    <property type="component" value="Unassembled WGS sequence"/>
</dbReference>
<comment type="caution">
    <text evidence="2">The sequence shown here is derived from an EMBL/GenBank/DDBJ whole genome shotgun (WGS) entry which is preliminary data.</text>
</comment>
<protein>
    <submittedName>
        <fullName evidence="2">Uncharacterized protein</fullName>
    </submittedName>
</protein>
<accession>A0AAV8USV5</accession>
<feature type="signal peptide" evidence="1">
    <location>
        <begin position="1"/>
        <end position="19"/>
    </location>
</feature>
<feature type="chain" id="PRO_5043854960" evidence="1">
    <location>
        <begin position="20"/>
        <end position="343"/>
    </location>
</feature>
<evidence type="ECO:0000313" key="3">
    <source>
        <dbReference type="Proteomes" id="UP001157974"/>
    </source>
</evidence>
<evidence type="ECO:0000256" key="1">
    <source>
        <dbReference type="SAM" id="SignalP"/>
    </source>
</evidence>
<sequence length="343" mass="36593">MGVRLWVLAFCLLSVAVFGENGGVSLDTSVRQAPASITIVNKRQMVKTSGVKVMMQYQSSAATEIIVFIKPVSSAGFNKFKKISVGAGSGQRDVLLAFFNPPLQTGQFYVVRADVLQPGGDFGNPLATDLYVAKAENRPTPPTSNSLQIPPNVNRGKITGRGPYWARVSWGSTAAGTLSVRLQNGGGGVVAEKTVNIGRGYGDMLNIGPLKYSGLTGANGPYTVVAEMGGQTVEQPVFLRLYDHASLLSKYQTIPGSGSLPVKVYYVAKSDVSNGRVVKAELRNTRRRLSQAKANVAPGPGSVTLTLTYGDLKENTNYIIRVTISNKGGKVLHTEQRGVVLEN</sequence>
<name>A0AAV8USV5_9RHOD</name>
<gene>
    <name evidence="2" type="ORF">NDN08_002137</name>
</gene>
<keyword evidence="3" id="KW-1185">Reference proteome</keyword>
<proteinExistence type="predicted"/>
<reference evidence="2 3" key="1">
    <citation type="journal article" date="2023" name="Nat. Commun.">
        <title>Origin of minicircular mitochondrial genomes in red algae.</title>
        <authorList>
            <person name="Lee Y."/>
            <person name="Cho C.H."/>
            <person name="Lee Y.M."/>
            <person name="Park S.I."/>
            <person name="Yang J.H."/>
            <person name="West J.A."/>
            <person name="Bhattacharya D."/>
            <person name="Yoon H.S."/>
        </authorList>
    </citation>
    <scope>NUCLEOTIDE SEQUENCE [LARGE SCALE GENOMIC DNA]</scope>
    <source>
        <strain evidence="2 3">CCMP1338</strain>
        <tissue evidence="2">Whole cell</tissue>
    </source>
</reference>
<dbReference type="EMBL" id="JAMWBK010000004">
    <property type="protein sequence ID" value="KAJ8905631.1"/>
    <property type="molecule type" value="Genomic_DNA"/>
</dbReference>